<comment type="caution">
    <text evidence="2">The sequence shown here is derived from an EMBL/GenBank/DDBJ whole genome shotgun (WGS) entry which is preliminary data.</text>
</comment>
<proteinExistence type="predicted"/>
<evidence type="ECO:0000313" key="2">
    <source>
        <dbReference type="EMBL" id="GAA3835305.1"/>
    </source>
</evidence>
<organism evidence="2 3">
    <name type="scientific">Nocardioides panacisoli</name>
    <dbReference type="NCBI Taxonomy" id="627624"/>
    <lineage>
        <taxon>Bacteria</taxon>
        <taxon>Bacillati</taxon>
        <taxon>Actinomycetota</taxon>
        <taxon>Actinomycetes</taxon>
        <taxon>Propionibacteriales</taxon>
        <taxon>Nocardioidaceae</taxon>
        <taxon>Nocardioides</taxon>
    </lineage>
</organism>
<evidence type="ECO:0000313" key="3">
    <source>
        <dbReference type="Proteomes" id="UP001501821"/>
    </source>
</evidence>
<keyword evidence="1" id="KW-0732">Signal</keyword>
<accession>A0ABP7J5D4</accession>
<evidence type="ECO:0000256" key="1">
    <source>
        <dbReference type="SAM" id="SignalP"/>
    </source>
</evidence>
<feature type="signal peptide" evidence="1">
    <location>
        <begin position="1"/>
        <end position="27"/>
    </location>
</feature>
<protein>
    <recommendedName>
        <fullName evidence="4">EfeO-type cupredoxin-like domain-containing protein</fullName>
    </recommendedName>
</protein>
<evidence type="ECO:0008006" key="4">
    <source>
        <dbReference type="Google" id="ProtNLM"/>
    </source>
</evidence>
<sequence length="130" mass="13660">MRIDSLHRPSRAASIVAGAVLVAAALAGCGGGQDGDSSGSTKDPVVVDVTFQDGKVTPSGERLDLAVGQELDLKVKADEAGEIHVHSDPEQELEYPAGTKTFELDGFERPGQIVVESHTLDVVILQLEVK</sequence>
<name>A0ABP7J5D4_9ACTN</name>
<reference evidence="3" key="1">
    <citation type="journal article" date="2019" name="Int. J. Syst. Evol. Microbiol.">
        <title>The Global Catalogue of Microorganisms (GCM) 10K type strain sequencing project: providing services to taxonomists for standard genome sequencing and annotation.</title>
        <authorList>
            <consortium name="The Broad Institute Genomics Platform"/>
            <consortium name="The Broad Institute Genome Sequencing Center for Infectious Disease"/>
            <person name="Wu L."/>
            <person name="Ma J."/>
        </authorList>
    </citation>
    <scope>NUCLEOTIDE SEQUENCE [LARGE SCALE GENOMIC DNA]</scope>
    <source>
        <strain evidence="3">JCM 16953</strain>
    </source>
</reference>
<feature type="chain" id="PRO_5046651851" description="EfeO-type cupredoxin-like domain-containing protein" evidence="1">
    <location>
        <begin position="28"/>
        <end position="130"/>
    </location>
</feature>
<dbReference type="RefSeq" id="WP_344778893.1">
    <property type="nucleotide sequence ID" value="NZ_BAABAH010000021.1"/>
</dbReference>
<keyword evidence="3" id="KW-1185">Reference proteome</keyword>
<dbReference type="EMBL" id="BAABAH010000021">
    <property type="protein sequence ID" value="GAA3835305.1"/>
    <property type="molecule type" value="Genomic_DNA"/>
</dbReference>
<gene>
    <name evidence="2" type="ORF">GCM10022242_40340</name>
</gene>
<dbReference type="Proteomes" id="UP001501821">
    <property type="component" value="Unassembled WGS sequence"/>
</dbReference>
<dbReference type="PROSITE" id="PS51257">
    <property type="entry name" value="PROKAR_LIPOPROTEIN"/>
    <property type="match status" value="1"/>
</dbReference>